<feature type="signal peptide" evidence="2">
    <location>
        <begin position="1"/>
        <end position="18"/>
    </location>
</feature>
<dbReference type="RefSeq" id="WP_379837976.1">
    <property type="nucleotide sequence ID" value="NZ_JBHRYQ010000001.1"/>
</dbReference>
<dbReference type="EMBL" id="JBHRYQ010000001">
    <property type="protein sequence ID" value="MFC3811188.1"/>
    <property type="molecule type" value="Genomic_DNA"/>
</dbReference>
<feature type="chain" id="PRO_5046791481" evidence="2">
    <location>
        <begin position="19"/>
        <end position="419"/>
    </location>
</feature>
<dbReference type="SUPFAM" id="SSF56954">
    <property type="entry name" value="Outer membrane efflux proteins (OEP)"/>
    <property type="match status" value="1"/>
</dbReference>
<comment type="caution">
    <text evidence="3">The sequence shown here is derived from an EMBL/GenBank/DDBJ whole genome shotgun (WGS) entry which is preliminary data.</text>
</comment>
<gene>
    <name evidence="3" type="ORF">ACFOOI_11020</name>
</gene>
<dbReference type="Pfam" id="PF02321">
    <property type="entry name" value="OEP"/>
    <property type="match status" value="1"/>
</dbReference>
<protein>
    <submittedName>
        <fullName evidence="3">TolC family protein</fullName>
    </submittedName>
</protein>
<dbReference type="Gene3D" id="1.20.1600.10">
    <property type="entry name" value="Outer membrane efflux proteins (OEP)"/>
    <property type="match status" value="1"/>
</dbReference>
<accession>A0ABV7YV42</accession>
<proteinExistence type="inferred from homology"/>
<dbReference type="PANTHER" id="PTHR30203:SF23">
    <property type="entry name" value="OUTER MEMBRANE EFFLUX PROTEIN"/>
    <property type="match status" value="1"/>
</dbReference>
<dbReference type="InterPro" id="IPR010131">
    <property type="entry name" value="MdtP/NodT-like"/>
</dbReference>
<organism evidence="3 4">
    <name type="scientific">Lacihabitans lacunae</name>
    <dbReference type="NCBI Taxonomy" id="1028214"/>
    <lineage>
        <taxon>Bacteria</taxon>
        <taxon>Pseudomonadati</taxon>
        <taxon>Bacteroidota</taxon>
        <taxon>Cytophagia</taxon>
        <taxon>Cytophagales</taxon>
        <taxon>Leadbetterellaceae</taxon>
        <taxon>Lacihabitans</taxon>
    </lineage>
</organism>
<keyword evidence="2" id="KW-0732">Signal</keyword>
<dbReference type="PANTHER" id="PTHR30203">
    <property type="entry name" value="OUTER MEMBRANE CATION EFFLUX PROTEIN"/>
    <property type="match status" value="1"/>
</dbReference>
<keyword evidence="4" id="KW-1185">Reference proteome</keyword>
<reference evidence="4" key="1">
    <citation type="journal article" date="2019" name="Int. J. Syst. Evol. Microbiol.">
        <title>The Global Catalogue of Microorganisms (GCM) 10K type strain sequencing project: providing services to taxonomists for standard genome sequencing and annotation.</title>
        <authorList>
            <consortium name="The Broad Institute Genomics Platform"/>
            <consortium name="The Broad Institute Genome Sequencing Center for Infectious Disease"/>
            <person name="Wu L."/>
            <person name="Ma J."/>
        </authorList>
    </citation>
    <scope>NUCLEOTIDE SEQUENCE [LARGE SCALE GENOMIC DNA]</scope>
    <source>
        <strain evidence="4">CECT 7956</strain>
    </source>
</reference>
<evidence type="ECO:0000313" key="3">
    <source>
        <dbReference type="EMBL" id="MFC3811188.1"/>
    </source>
</evidence>
<comment type="similarity">
    <text evidence="1">Belongs to the outer membrane factor (OMF) (TC 1.B.17) family.</text>
</comment>
<evidence type="ECO:0000256" key="1">
    <source>
        <dbReference type="ARBA" id="ARBA00007613"/>
    </source>
</evidence>
<dbReference type="Proteomes" id="UP001595616">
    <property type="component" value="Unassembled WGS sequence"/>
</dbReference>
<evidence type="ECO:0000256" key="2">
    <source>
        <dbReference type="SAM" id="SignalP"/>
    </source>
</evidence>
<name>A0ABV7YV42_9BACT</name>
<evidence type="ECO:0000313" key="4">
    <source>
        <dbReference type="Proteomes" id="UP001595616"/>
    </source>
</evidence>
<dbReference type="InterPro" id="IPR003423">
    <property type="entry name" value="OMP_efflux"/>
</dbReference>
<sequence>MKILIIPFVFLMSLNAFAQKDTLKLSLENAENTFLDKNLQLIANKLNIEESKAYEIQAKLRPNPNLYVEQMPYNSQKKEIVGLKQSNSEQIVQFQQLFLLAQKRQKQFDLAQANTELTGHMMEELLRNLKFQLRSSFYDVYYYRQAINLYNIEIAKIQETLNLYQSQFEKGNIPLKDMNRLRAYLISLNTEKQGIASNYIDAQHDLGILLNLPQGLIVEPKVTPNEGNSDKLIPDFKQLFDLALANRPDMKIADSYQNIANRNLKLQEALKTPDLNMHLNFDRNGSFIANYVGIGADMTLPIFNKNQGNIQAAKIRVLEANKGKEITNQTITKDIESSLDKALQSDKLLKSFDLAFTSSFTDFIDGVIKNYEKRNIDVVEFIDFFDSYKGTILQINQLEHDRKSAFEGLNFTVGTTIFN</sequence>